<evidence type="ECO:0000313" key="4">
    <source>
        <dbReference type="Proteomes" id="UP000076842"/>
    </source>
</evidence>
<dbReference type="Proteomes" id="UP000076842">
    <property type="component" value="Unassembled WGS sequence"/>
</dbReference>
<dbReference type="STRING" id="1353952.A0A165CU08"/>
<reference evidence="3 4" key="1">
    <citation type="journal article" date="2016" name="Mol. Biol. Evol.">
        <title>Comparative Genomics of Early-Diverging Mushroom-Forming Fungi Provides Insights into the Origins of Lignocellulose Decay Capabilities.</title>
        <authorList>
            <person name="Nagy L.G."/>
            <person name="Riley R."/>
            <person name="Tritt A."/>
            <person name="Adam C."/>
            <person name="Daum C."/>
            <person name="Floudas D."/>
            <person name="Sun H."/>
            <person name="Yadav J.S."/>
            <person name="Pangilinan J."/>
            <person name="Larsson K.H."/>
            <person name="Matsuura K."/>
            <person name="Barry K."/>
            <person name="Labutti K."/>
            <person name="Kuo R."/>
            <person name="Ohm R.A."/>
            <person name="Bhattacharya S.S."/>
            <person name="Shirouzu T."/>
            <person name="Yoshinaga Y."/>
            <person name="Martin F.M."/>
            <person name="Grigoriev I.V."/>
            <person name="Hibbett D.S."/>
        </authorList>
    </citation>
    <scope>NUCLEOTIDE SEQUENCE [LARGE SCALE GENOMIC DNA]</scope>
    <source>
        <strain evidence="3 4">HHB12733</strain>
    </source>
</reference>
<feature type="compositionally biased region" description="Low complexity" evidence="1">
    <location>
        <begin position="96"/>
        <end position="112"/>
    </location>
</feature>
<dbReference type="Pfam" id="PF20149">
    <property type="entry name" value="DUF6532"/>
    <property type="match status" value="1"/>
</dbReference>
<name>A0A165CU08_9BASI</name>
<evidence type="ECO:0000256" key="1">
    <source>
        <dbReference type="SAM" id="MobiDB-lite"/>
    </source>
</evidence>
<sequence length="537" mass="58975">MPLTSFTTFYPVISDASGGGALRFGPPQHDVSFLASSITTAPLSSEQVSSATKATLPASAEQATSARPPTAPGSSHPPRTSSGPSGYFARQVANAQPTTTGSSSTRSQRPTSAANTRAPNLTLQSDDSYNPDDDATPSDSHSDMEIEYTGSKFGTSRSTRSPTDPPGRSKRRRLVDRAEVKPEPVGKSGRKTRNSAGERASHSAAASNNAPTRKSSARTSRNVHDPPDPTPPEKVGDTYTLKNFCREHQDTIQDAKIILRLQYYSIYLYADEQQKQEFLDTAILLANKAAEVRWLDRMSKGDPLAINGTLQGTARTLASPLIAHYGPWGRTVLKEVAQSVVKQCYSQLTDTTMQTRQRKDAVALLLEENSFLFREVEVVFDTEMRNGVEKRTRRLSRHGPFGHPAVKAMIRQSWFGTGKHGDGHRYPELFLAEREPDGAIAAASAALLFALRQYQTGNYVDSIFNETVFKPEYDGIRRAVAWYKEHRRGRYEEILLDLLDVASQTVAQQAQAAQASARPVDEQEEADNFLAHDIVSD</sequence>
<accession>A0A165CU08</accession>
<feature type="region of interest" description="Disordered" evidence="1">
    <location>
        <begin position="46"/>
        <end position="238"/>
    </location>
</feature>
<protein>
    <recommendedName>
        <fullName evidence="2">DUF6532 domain-containing protein</fullName>
    </recommendedName>
</protein>
<evidence type="ECO:0000259" key="2">
    <source>
        <dbReference type="Pfam" id="PF20149"/>
    </source>
</evidence>
<feature type="compositionally biased region" description="Polar residues" evidence="1">
    <location>
        <begin position="113"/>
        <end position="128"/>
    </location>
</feature>
<dbReference type="EMBL" id="KV424109">
    <property type="protein sequence ID" value="KZT51397.1"/>
    <property type="molecule type" value="Genomic_DNA"/>
</dbReference>
<feature type="compositionally biased region" description="Polar residues" evidence="1">
    <location>
        <begin position="152"/>
        <end position="162"/>
    </location>
</feature>
<gene>
    <name evidence="3" type="ORF">CALCODRAFT_487944</name>
</gene>
<proteinExistence type="predicted"/>
<keyword evidence="4" id="KW-1185">Reference proteome</keyword>
<feature type="compositionally biased region" description="Basic and acidic residues" evidence="1">
    <location>
        <begin position="175"/>
        <end position="184"/>
    </location>
</feature>
<feature type="domain" description="DUF6532" evidence="2">
    <location>
        <begin position="255"/>
        <end position="478"/>
    </location>
</feature>
<organism evidence="3 4">
    <name type="scientific">Calocera cornea HHB12733</name>
    <dbReference type="NCBI Taxonomy" id="1353952"/>
    <lineage>
        <taxon>Eukaryota</taxon>
        <taxon>Fungi</taxon>
        <taxon>Dikarya</taxon>
        <taxon>Basidiomycota</taxon>
        <taxon>Agaricomycotina</taxon>
        <taxon>Dacrymycetes</taxon>
        <taxon>Dacrymycetales</taxon>
        <taxon>Dacrymycetaceae</taxon>
        <taxon>Calocera</taxon>
    </lineage>
</organism>
<dbReference type="InParanoid" id="A0A165CU08"/>
<dbReference type="InterPro" id="IPR045341">
    <property type="entry name" value="DUF6532"/>
</dbReference>
<evidence type="ECO:0000313" key="3">
    <source>
        <dbReference type="EMBL" id="KZT51397.1"/>
    </source>
</evidence>
<feature type="compositionally biased region" description="Polar residues" evidence="1">
    <location>
        <begin position="211"/>
        <end position="220"/>
    </location>
</feature>
<dbReference type="AlphaFoldDB" id="A0A165CU08"/>